<proteinExistence type="predicted"/>
<protein>
    <submittedName>
        <fullName evidence="1">Uncharacterized protein</fullName>
    </submittedName>
</protein>
<evidence type="ECO:0000313" key="2">
    <source>
        <dbReference type="Proteomes" id="UP000177268"/>
    </source>
</evidence>
<dbReference type="EMBL" id="MFIZ01000012">
    <property type="protein sequence ID" value="OGG11875.1"/>
    <property type="molecule type" value="Genomic_DNA"/>
</dbReference>
<evidence type="ECO:0000313" key="1">
    <source>
        <dbReference type="EMBL" id="OGG11875.1"/>
    </source>
</evidence>
<sequence length="167" mass="17898">MPEINQVNDENTQPSSLPEAFIPEVDLVGVSVDPKKAAEFVETPGIKQALAQAGTFLGGAGVTMAGLSDFINVTMNQPTGPERTTAMITTFLIMNIGIVMLCSSKNVTEMFQHGLLRIQSIASRDKDIVTGEGELTAKGRLALSPDKEPELSLEQLLARSNGNQQQK</sequence>
<reference evidence="1 2" key="1">
    <citation type="journal article" date="2016" name="Nat. Commun.">
        <title>Thousands of microbial genomes shed light on interconnected biogeochemical processes in an aquifer system.</title>
        <authorList>
            <person name="Anantharaman K."/>
            <person name="Brown C.T."/>
            <person name="Hug L.A."/>
            <person name="Sharon I."/>
            <person name="Castelle C.J."/>
            <person name="Probst A.J."/>
            <person name="Thomas B.C."/>
            <person name="Singh A."/>
            <person name="Wilkins M.J."/>
            <person name="Karaoz U."/>
            <person name="Brodie E.L."/>
            <person name="Williams K.H."/>
            <person name="Hubbard S.S."/>
            <person name="Banfield J.F."/>
        </authorList>
    </citation>
    <scope>NUCLEOTIDE SEQUENCE [LARGE SCALE GENOMIC DNA]</scope>
</reference>
<comment type="caution">
    <text evidence="1">The sequence shown here is derived from an EMBL/GenBank/DDBJ whole genome shotgun (WGS) entry which is preliminary data.</text>
</comment>
<gene>
    <name evidence="1" type="ORF">A2Z00_00280</name>
</gene>
<dbReference type="Proteomes" id="UP000177268">
    <property type="component" value="Unassembled WGS sequence"/>
</dbReference>
<organism evidence="1 2">
    <name type="scientific">Candidatus Gottesmanbacteria bacterium RBG_13_45_10</name>
    <dbReference type="NCBI Taxonomy" id="1798370"/>
    <lineage>
        <taxon>Bacteria</taxon>
        <taxon>Candidatus Gottesmaniibacteriota</taxon>
    </lineage>
</organism>
<dbReference type="AlphaFoldDB" id="A0A1F5ZHR3"/>
<dbReference type="STRING" id="1798370.A2Z00_00280"/>
<accession>A0A1F5ZHR3</accession>
<name>A0A1F5ZHR3_9BACT</name>